<keyword evidence="1" id="KW-0479">Metal-binding</keyword>
<protein>
    <recommendedName>
        <fullName evidence="5">MYND-type domain-containing protein</fullName>
    </recommendedName>
</protein>
<keyword evidence="7" id="KW-1185">Reference proteome</keyword>
<keyword evidence="3" id="KW-0862">Zinc</keyword>
<dbReference type="Proteomes" id="UP001465976">
    <property type="component" value="Unassembled WGS sequence"/>
</dbReference>
<gene>
    <name evidence="6" type="ORF">V5O48_007602</name>
</gene>
<feature type="domain" description="MYND-type" evidence="5">
    <location>
        <begin position="418"/>
        <end position="469"/>
    </location>
</feature>
<dbReference type="Pfam" id="PF01753">
    <property type="entry name" value="zf-MYND"/>
    <property type="match status" value="1"/>
</dbReference>
<evidence type="ECO:0000256" key="3">
    <source>
        <dbReference type="ARBA" id="ARBA00022833"/>
    </source>
</evidence>
<evidence type="ECO:0000256" key="1">
    <source>
        <dbReference type="ARBA" id="ARBA00022723"/>
    </source>
</evidence>
<accession>A0ABR3FG81</accession>
<evidence type="ECO:0000256" key="4">
    <source>
        <dbReference type="PROSITE-ProRule" id="PRU00134"/>
    </source>
</evidence>
<evidence type="ECO:0000256" key="2">
    <source>
        <dbReference type="ARBA" id="ARBA00022771"/>
    </source>
</evidence>
<dbReference type="Gene3D" id="6.10.140.2220">
    <property type="match status" value="1"/>
</dbReference>
<comment type="caution">
    <text evidence="6">The sequence shown here is derived from an EMBL/GenBank/DDBJ whole genome shotgun (WGS) entry which is preliminary data.</text>
</comment>
<evidence type="ECO:0000313" key="6">
    <source>
        <dbReference type="EMBL" id="KAL0574360.1"/>
    </source>
</evidence>
<sequence length="580" mass="65186">MQSYGEQFKEAGVPDDVCDGRQYRVSKLNEVYAPRKINPRQIKQVITREPPPVSSIDISHPTSALQEVLIAITSFAGPIRVQSTMMLFDSLPLRTLWPSIAGWTVALMKAFVLEGTPTTPEGIQFRDTLLYGSSGIPRLLQYIDPMGACTQVPQLIPTLTDVALWLAEINHPAFELCWRQLRVVTPSHKQLKSQFQGCVDLLRTRYDIPRILLGIIADASRNSYPDVWLSEASLSLLHACTNCRSELNRHLRASNGVHWLAHIMSRIAVKRSVLRNGDVEDASSIAAFGCHFLLESLKDGLTWVIQMLDGHVILSMAKLVDIIREGHYINPTGDLEGNMVTLMDAFKPFLLYRSVLNRVARDIRITDATATLKIDGPGKRFWKAFEDLRAEAQRTKAILREFDADETRGPGTASCCVHRECSRNNPGQAVSADRPTTTKVQRCGGCRVATYCSRECQRADWKAGHREKCKSLGLGPTIGDSGRISHLDIAFIKFLTHRDLETRQSLLSNRASVVAQYDYRLWPMKFSVISVERLLQEMKSPRLIATRIELVKLSKEKHQIVHVLVPGADPHSRLLYTEET</sequence>
<dbReference type="EMBL" id="JBAHYK010000405">
    <property type="protein sequence ID" value="KAL0574360.1"/>
    <property type="molecule type" value="Genomic_DNA"/>
</dbReference>
<evidence type="ECO:0000259" key="5">
    <source>
        <dbReference type="PROSITE" id="PS50865"/>
    </source>
</evidence>
<proteinExistence type="predicted"/>
<dbReference type="InterPro" id="IPR002893">
    <property type="entry name" value="Znf_MYND"/>
</dbReference>
<keyword evidence="2 4" id="KW-0863">Zinc-finger</keyword>
<name>A0ABR3FG81_9AGAR</name>
<dbReference type="PROSITE" id="PS50865">
    <property type="entry name" value="ZF_MYND_2"/>
    <property type="match status" value="1"/>
</dbReference>
<evidence type="ECO:0000313" key="7">
    <source>
        <dbReference type="Proteomes" id="UP001465976"/>
    </source>
</evidence>
<dbReference type="SUPFAM" id="SSF144232">
    <property type="entry name" value="HIT/MYND zinc finger-like"/>
    <property type="match status" value="1"/>
</dbReference>
<reference evidence="6 7" key="1">
    <citation type="submission" date="2024-02" db="EMBL/GenBank/DDBJ databases">
        <title>A draft genome for the cacao thread blight pathogen Marasmius crinis-equi.</title>
        <authorList>
            <person name="Cohen S.P."/>
            <person name="Baruah I.K."/>
            <person name="Amoako-Attah I."/>
            <person name="Bukari Y."/>
            <person name="Meinhardt L.W."/>
            <person name="Bailey B.A."/>
        </authorList>
    </citation>
    <scope>NUCLEOTIDE SEQUENCE [LARGE SCALE GENOMIC DNA]</scope>
    <source>
        <strain evidence="6 7">GH-76</strain>
    </source>
</reference>
<organism evidence="6 7">
    <name type="scientific">Marasmius crinis-equi</name>
    <dbReference type="NCBI Taxonomy" id="585013"/>
    <lineage>
        <taxon>Eukaryota</taxon>
        <taxon>Fungi</taxon>
        <taxon>Dikarya</taxon>
        <taxon>Basidiomycota</taxon>
        <taxon>Agaricomycotina</taxon>
        <taxon>Agaricomycetes</taxon>
        <taxon>Agaricomycetidae</taxon>
        <taxon>Agaricales</taxon>
        <taxon>Marasmiineae</taxon>
        <taxon>Marasmiaceae</taxon>
        <taxon>Marasmius</taxon>
    </lineage>
</organism>